<dbReference type="SUPFAM" id="SSF103657">
    <property type="entry name" value="BAR/IMD domain-like"/>
    <property type="match status" value="1"/>
</dbReference>
<feature type="region of interest" description="Disordered" evidence="1">
    <location>
        <begin position="409"/>
        <end position="553"/>
    </location>
</feature>
<evidence type="ECO:0000259" key="2">
    <source>
        <dbReference type="PROSITE" id="PS50238"/>
    </source>
</evidence>
<dbReference type="PANTHER" id="PTHR23065:SF17">
    <property type="entry name" value="RHO-GTPASE-ACTIVATING PROTEIN RGD2"/>
    <property type="match status" value="1"/>
</dbReference>
<dbReference type="GO" id="GO:0005096">
    <property type="term" value="F:GTPase activator activity"/>
    <property type="evidence" value="ECO:0007669"/>
    <property type="project" value="TreeGrafter"/>
</dbReference>
<dbReference type="GO" id="GO:0005886">
    <property type="term" value="C:plasma membrane"/>
    <property type="evidence" value="ECO:0007669"/>
    <property type="project" value="TreeGrafter"/>
</dbReference>
<accession>A0A4Y9ZQ73</accession>
<dbReference type="InterPro" id="IPR027267">
    <property type="entry name" value="AH/BAR_dom_sf"/>
</dbReference>
<dbReference type="Gene3D" id="1.20.1270.60">
    <property type="entry name" value="Arfaptin homology (AH) domain/BAR domain"/>
    <property type="match status" value="1"/>
</dbReference>
<dbReference type="SUPFAM" id="SSF48350">
    <property type="entry name" value="GTPase activation domain, GAP"/>
    <property type="match status" value="1"/>
</dbReference>
<dbReference type="STRING" id="135208.A0A4Y9ZQ73"/>
<feature type="compositionally biased region" description="Pro residues" evidence="1">
    <location>
        <begin position="462"/>
        <end position="494"/>
    </location>
</feature>
<organism evidence="3 4">
    <name type="scientific">Hericium alpestre</name>
    <dbReference type="NCBI Taxonomy" id="135208"/>
    <lineage>
        <taxon>Eukaryota</taxon>
        <taxon>Fungi</taxon>
        <taxon>Dikarya</taxon>
        <taxon>Basidiomycota</taxon>
        <taxon>Agaricomycotina</taxon>
        <taxon>Agaricomycetes</taxon>
        <taxon>Russulales</taxon>
        <taxon>Hericiaceae</taxon>
        <taxon>Hericium</taxon>
    </lineage>
</organism>
<dbReference type="Gene3D" id="1.10.555.10">
    <property type="entry name" value="Rho GTPase activation protein"/>
    <property type="match status" value="1"/>
</dbReference>
<gene>
    <name evidence="3" type="ORF">EWM64_g7805</name>
</gene>
<name>A0A4Y9ZQ73_9AGAM</name>
<evidence type="ECO:0000256" key="1">
    <source>
        <dbReference type="SAM" id="MobiDB-lite"/>
    </source>
</evidence>
<dbReference type="Proteomes" id="UP000298061">
    <property type="component" value="Unassembled WGS sequence"/>
</dbReference>
<keyword evidence="4" id="KW-1185">Reference proteome</keyword>
<dbReference type="Pfam" id="PF00620">
    <property type="entry name" value="RhoGAP"/>
    <property type="match status" value="1"/>
</dbReference>
<evidence type="ECO:0000313" key="4">
    <source>
        <dbReference type="Proteomes" id="UP000298061"/>
    </source>
</evidence>
<dbReference type="AlphaFoldDB" id="A0A4Y9ZQ73"/>
<dbReference type="GO" id="GO:0007264">
    <property type="term" value="P:small GTPase-mediated signal transduction"/>
    <property type="evidence" value="ECO:0007669"/>
    <property type="project" value="TreeGrafter"/>
</dbReference>
<dbReference type="OrthoDB" id="2155291at2759"/>
<dbReference type="PANTHER" id="PTHR23065">
    <property type="entry name" value="PROLINE-SERINE-THREONINE PHOSPHATASE INTERACTING PROTEIN 1"/>
    <property type="match status" value="1"/>
</dbReference>
<sequence>MLNKTPSDMRFLALSEQGIYPDEDQFAQVSPELLEERIEEALKTLQKWEADRLQAVKTVLLQYHGTLSNLPRALERSLERSTTFISAFMPESDLTALIERYRTGPFRPRPQLYESVAHDESDVLFGIDLRKWAEGGWSALHSGEEKKETVPPVLTALLEGLERAYAKLESDAEKRRTWIYEVPLPAVHHLREALNAVPAEQPLPIEITQKYDAPVLASTVKLWALELDPPLALWEGWDEIRRLYPYVGKDEAKEKEHLEALQTALLRFPKVHLYVLDAIVGHLRHLMDTTQVEETDEVYITKLALSIGRTVVRPKIETEMTIQDRHPAMFFIDLIKYYTQILPPTIAKKKRDSERKVPIRKRTAPIDMRMSRSRLSQGTEARDWLLAQRAAGQVPPAVPPLPIGASTAAAAPPPVAPAEPAPVPKPVSEPVPESPTNLEIPAAPVAELQSSPMEEFHDPEPVPEVPAPVPVPAPAPSPPAADPDVPPRPSFKTPPPEDDEPPRPAAFKEPDLDDVSPPPTRPIFPDGPSDDSRSQSPVIVSPPTPSRKGSISG</sequence>
<reference evidence="3 4" key="1">
    <citation type="submission" date="2019-02" db="EMBL/GenBank/DDBJ databases">
        <title>Genome sequencing of the rare red list fungi Hericium alpestre (H. flagellum).</title>
        <authorList>
            <person name="Buettner E."/>
            <person name="Kellner H."/>
        </authorList>
    </citation>
    <scope>NUCLEOTIDE SEQUENCE [LARGE SCALE GENOMIC DNA]</scope>
    <source>
        <strain evidence="3 4">DSM 108284</strain>
    </source>
</reference>
<dbReference type="GO" id="GO:0005737">
    <property type="term" value="C:cytoplasm"/>
    <property type="evidence" value="ECO:0007669"/>
    <property type="project" value="TreeGrafter"/>
</dbReference>
<dbReference type="GO" id="GO:0007010">
    <property type="term" value="P:cytoskeleton organization"/>
    <property type="evidence" value="ECO:0007669"/>
    <property type="project" value="TreeGrafter"/>
</dbReference>
<dbReference type="PROSITE" id="PS50238">
    <property type="entry name" value="RHOGAP"/>
    <property type="match status" value="1"/>
</dbReference>
<evidence type="ECO:0000313" key="3">
    <source>
        <dbReference type="EMBL" id="TFY76207.1"/>
    </source>
</evidence>
<feature type="compositionally biased region" description="Pro residues" evidence="1">
    <location>
        <begin position="411"/>
        <end position="433"/>
    </location>
</feature>
<feature type="non-terminal residue" evidence="3">
    <location>
        <position position="553"/>
    </location>
</feature>
<dbReference type="EMBL" id="SFCI01001282">
    <property type="protein sequence ID" value="TFY76207.1"/>
    <property type="molecule type" value="Genomic_DNA"/>
</dbReference>
<feature type="domain" description="Rho-GAP" evidence="2">
    <location>
        <begin position="138"/>
        <end position="342"/>
    </location>
</feature>
<comment type="caution">
    <text evidence="3">The sequence shown here is derived from an EMBL/GenBank/DDBJ whole genome shotgun (WGS) entry which is preliminary data.</text>
</comment>
<dbReference type="SMART" id="SM00324">
    <property type="entry name" value="RhoGAP"/>
    <property type="match status" value="1"/>
</dbReference>
<feature type="region of interest" description="Disordered" evidence="1">
    <location>
        <begin position="349"/>
        <end position="377"/>
    </location>
</feature>
<dbReference type="InterPro" id="IPR000198">
    <property type="entry name" value="RhoGAP_dom"/>
</dbReference>
<dbReference type="InterPro" id="IPR008936">
    <property type="entry name" value="Rho_GTPase_activation_prot"/>
</dbReference>
<proteinExistence type="predicted"/>
<dbReference type="GO" id="GO:0000935">
    <property type="term" value="C:division septum"/>
    <property type="evidence" value="ECO:0007669"/>
    <property type="project" value="TreeGrafter"/>
</dbReference>
<protein>
    <recommendedName>
        <fullName evidence="2">Rho-GAP domain-containing protein</fullName>
    </recommendedName>
</protein>